<dbReference type="InterPro" id="IPR036397">
    <property type="entry name" value="RNaseH_sf"/>
</dbReference>
<dbReference type="InterPro" id="IPR056924">
    <property type="entry name" value="SH3_Tf2-1"/>
</dbReference>
<keyword evidence="2" id="KW-0694">RNA-binding</keyword>
<dbReference type="PROSITE" id="PS00598">
    <property type="entry name" value="CHROMO_1"/>
    <property type="match status" value="1"/>
</dbReference>
<feature type="domain" description="Chromo" evidence="4">
    <location>
        <begin position="328"/>
        <end position="377"/>
    </location>
</feature>
<dbReference type="InterPro" id="IPR000953">
    <property type="entry name" value="Chromo/chromo_shadow_dom"/>
</dbReference>
<dbReference type="Gene3D" id="3.30.420.10">
    <property type="entry name" value="Ribonuclease H-like superfamily/Ribonuclease H"/>
    <property type="match status" value="1"/>
</dbReference>
<dbReference type="InterPro" id="IPR016197">
    <property type="entry name" value="Chromo-like_dom_sf"/>
</dbReference>
<comment type="subcellular location">
    <subcellularLocation>
        <location evidence="1">Nucleus</location>
    </subcellularLocation>
</comment>
<dbReference type="InterPro" id="IPR023780">
    <property type="entry name" value="Chromo_domain"/>
</dbReference>
<dbReference type="PROSITE" id="PS50994">
    <property type="entry name" value="INTEGRASE"/>
    <property type="match status" value="1"/>
</dbReference>
<dbReference type="GO" id="GO:0015074">
    <property type="term" value="P:DNA integration"/>
    <property type="evidence" value="ECO:0007669"/>
    <property type="project" value="InterPro"/>
</dbReference>
<dbReference type="KEGG" id="rsx:RhiXN_09532"/>
<proteinExistence type="predicted"/>
<dbReference type="Gene3D" id="2.40.50.40">
    <property type="match status" value="1"/>
</dbReference>
<dbReference type="GO" id="GO:0003723">
    <property type="term" value="F:RNA binding"/>
    <property type="evidence" value="ECO:0007669"/>
    <property type="project" value="UniProtKB-KW"/>
</dbReference>
<evidence type="ECO:0000256" key="2">
    <source>
        <dbReference type="ARBA" id="ARBA00022884"/>
    </source>
</evidence>
<dbReference type="InterPro" id="IPR023779">
    <property type="entry name" value="Chromodomain_CS"/>
</dbReference>
<protein>
    <submittedName>
        <fullName evidence="6">Retrotransposable element Tf2 protein</fullName>
    </submittedName>
</protein>
<gene>
    <name evidence="6" type="ORF">RhiXN_09532</name>
</gene>
<feature type="domain" description="Integrase catalytic" evidence="5">
    <location>
        <begin position="20"/>
        <end position="192"/>
    </location>
</feature>
<sequence length="390" mass="44907">MKSLAKEWVKYCPTCQANCCPHTPVISLKPLDIPPFPFHTISYNFITGFPKSQGHNAILVIIDMFSKFGHLIPTSKRVSEKGLAELFVTHIWKLHRLSVRTILDRGTPFTGKFLWALYQRLGIKLAFSSAYHPESDRQIKRINQFIDFYLRSYIAANHSNWTTWLPLAKFAYNNAKHLATGKTPFKLVFGRNPVMRPMEVPANVPEADQVADTLVHKWREAEAALRLSKERMAGGKGSSPEYSIGKKVWLDGKNIQIQSNSNKLDPKCLGPFEILEKISSHTYCLKLPKTMKIHDMFHIGLLSKSHESPNQLFPERPPPETIEGEEEYEVEQIIDTKRQKGKWFYLIKWKRYGPEDNSWEPKELLENAQEEIAHFNKAQLKKAYVSTKSL</sequence>
<dbReference type="RefSeq" id="XP_043182182.1">
    <property type="nucleotide sequence ID" value="XM_043329348.1"/>
</dbReference>
<dbReference type="EMBL" id="CP059665">
    <property type="protein sequence ID" value="QRW21945.1"/>
    <property type="molecule type" value="Genomic_DNA"/>
</dbReference>
<dbReference type="Pfam" id="PF24626">
    <property type="entry name" value="SH3_Tf2-1"/>
    <property type="match status" value="1"/>
</dbReference>
<dbReference type="SMART" id="SM00298">
    <property type="entry name" value="CHROMO"/>
    <property type="match status" value="1"/>
</dbReference>
<dbReference type="SUPFAM" id="SSF53098">
    <property type="entry name" value="Ribonuclease H-like"/>
    <property type="match status" value="1"/>
</dbReference>
<evidence type="ECO:0000259" key="5">
    <source>
        <dbReference type="PROSITE" id="PS50994"/>
    </source>
</evidence>
<evidence type="ECO:0000259" key="4">
    <source>
        <dbReference type="PROSITE" id="PS50013"/>
    </source>
</evidence>
<dbReference type="PROSITE" id="PS50013">
    <property type="entry name" value="CHROMO_2"/>
    <property type="match status" value="1"/>
</dbReference>
<evidence type="ECO:0000256" key="3">
    <source>
        <dbReference type="ARBA" id="ARBA00023242"/>
    </source>
</evidence>
<dbReference type="GeneID" id="67031811"/>
<evidence type="ECO:0000313" key="7">
    <source>
        <dbReference type="Proteomes" id="UP000650533"/>
    </source>
</evidence>
<dbReference type="InterPro" id="IPR012337">
    <property type="entry name" value="RNaseH-like_sf"/>
</dbReference>
<dbReference type="Pfam" id="PF00385">
    <property type="entry name" value="Chromo"/>
    <property type="match status" value="1"/>
</dbReference>
<name>A0A8H8P080_9AGAM</name>
<dbReference type="GO" id="GO:0005634">
    <property type="term" value="C:nucleus"/>
    <property type="evidence" value="ECO:0007669"/>
    <property type="project" value="UniProtKB-SubCell"/>
</dbReference>
<evidence type="ECO:0000256" key="1">
    <source>
        <dbReference type="ARBA" id="ARBA00004123"/>
    </source>
</evidence>
<dbReference type="PANTHER" id="PTHR37984:SF5">
    <property type="entry name" value="PROTEIN NYNRIN-LIKE"/>
    <property type="match status" value="1"/>
</dbReference>
<evidence type="ECO:0000313" key="6">
    <source>
        <dbReference type="EMBL" id="QRW21945.1"/>
    </source>
</evidence>
<accession>A0A8H8P080</accession>
<keyword evidence="3" id="KW-0539">Nucleus</keyword>
<dbReference type="AlphaFoldDB" id="A0A8H8P080"/>
<dbReference type="InterPro" id="IPR050951">
    <property type="entry name" value="Retrovirus_Pol_polyprotein"/>
</dbReference>
<dbReference type="InterPro" id="IPR001584">
    <property type="entry name" value="Integrase_cat-core"/>
</dbReference>
<dbReference type="PANTHER" id="PTHR37984">
    <property type="entry name" value="PROTEIN CBG26694"/>
    <property type="match status" value="1"/>
</dbReference>
<dbReference type="GO" id="GO:0006338">
    <property type="term" value="P:chromatin remodeling"/>
    <property type="evidence" value="ECO:0007669"/>
    <property type="project" value="UniProtKB-ARBA"/>
</dbReference>
<dbReference type="Proteomes" id="UP000650533">
    <property type="component" value="Chromosome 8"/>
</dbReference>
<reference evidence="6" key="1">
    <citation type="submission" date="2020-05" db="EMBL/GenBank/DDBJ databases">
        <title>Evolutionary and genomic comparisons of hybrid uninucleate and nonhybrid Rhizoctonia fungi.</title>
        <authorList>
            <person name="Li C."/>
            <person name="Chen X."/>
        </authorList>
    </citation>
    <scope>NUCLEOTIDE SEQUENCE</scope>
    <source>
        <strain evidence="6">AG-1 IA</strain>
    </source>
</reference>
<dbReference type="SUPFAM" id="SSF54160">
    <property type="entry name" value="Chromo domain-like"/>
    <property type="match status" value="1"/>
</dbReference>
<organism evidence="6 7">
    <name type="scientific">Rhizoctonia solani</name>
    <dbReference type="NCBI Taxonomy" id="456999"/>
    <lineage>
        <taxon>Eukaryota</taxon>
        <taxon>Fungi</taxon>
        <taxon>Dikarya</taxon>
        <taxon>Basidiomycota</taxon>
        <taxon>Agaricomycotina</taxon>
        <taxon>Agaricomycetes</taxon>
        <taxon>Cantharellales</taxon>
        <taxon>Ceratobasidiaceae</taxon>
        <taxon>Rhizoctonia</taxon>
    </lineage>
</organism>